<evidence type="ECO:0000313" key="4">
    <source>
        <dbReference type="Proteomes" id="UP000037175"/>
    </source>
</evidence>
<dbReference type="PANTHER" id="PTHR33279:SF6">
    <property type="entry name" value="SULFUR CARRIER PROTEIN YEDF-RELATED"/>
    <property type="match status" value="1"/>
</dbReference>
<dbReference type="CDD" id="cd03421">
    <property type="entry name" value="SirA_like_N"/>
    <property type="match status" value="1"/>
</dbReference>
<dbReference type="Pfam" id="PF01206">
    <property type="entry name" value="TusA"/>
    <property type="match status" value="1"/>
</dbReference>
<proteinExistence type="inferred from homology"/>
<dbReference type="SUPFAM" id="SSF64307">
    <property type="entry name" value="SirA-like"/>
    <property type="match status" value="1"/>
</dbReference>
<dbReference type="InterPro" id="IPR019870">
    <property type="entry name" value="Se_metab_YedF"/>
</dbReference>
<dbReference type="Gene3D" id="3.30.110.40">
    <property type="entry name" value="TusA-like domain"/>
    <property type="match status" value="1"/>
</dbReference>
<evidence type="ECO:0000313" key="3">
    <source>
        <dbReference type="EMBL" id="KNZ70669.1"/>
    </source>
</evidence>
<dbReference type="PATRIC" id="fig|281456.6.peg.364"/>
<organism evidence="3 4">
    <name type="scientific">Thermincola ferriacetica</name>
    <dbReference type="NCBI Taxonomy" id="281456"/>
    <lineage>
        <taxon>Bacteria</taxon>
        <taxon>Bacillati</taxon>
        <taxon>Bacillota</taxon>
        <taxon>Clostridia</taxon>
        <taxon>Eubacteriales</taxon>
        <taxon>Thermincolaceae</taxon>
        <taxon>Thermincola</taxon>
    </lineage>
</organism>
<reference evidence="4" key="1">
    <citation type="submission" date="2015-07" db="EMBL/GenBank/DDBJ databases">
        <title>Complete Genome of Thermincola ferriacetica strain Z-0001T.</title>
        <authorList>
            <person name="Lusk B."/>
            <person name="Badalamenti J.P."/>
            <person name="Parameswaran P."/>
            <person name="Bond D.R."/>
            <person name="Torres C.I."/>
        </authorList>
    </citation>
    <scope>NUCLEOTIDE SEQUENCE [LARGE SCALE GENOMIC DNA]</scope>
    <source>
        <strain evidence="4">Z-0001</strain>
    </source>
</reference>
<evidence type="ECO:0000256" key="1">
    <source>
        <dbReference type="ARBA" id="ARBA00008984"/>
    </source>
</evidence>
<dbReference type="InterPro" id="IPR027396">
    <property type="entry name" value="DsrEFH-like"/>
</dbReference>
<dbReference type="EMBL" id="LGTE01000002">
    <property type="protein sequence ID" value="KNZ70669.1"/>
    <property type="molecule type" value="Genomic_DNA"/>
</dbReference>
<evidence type="ECO:0000259" key="2">
    <source>
        <dbReference type="Pfam" id="PF01206"/>
    </source>
</evidence>
<dbReference type="Pfam" id="PF02635">
    <property type="entry name" value="DsrE"/>
    <property type="match status" value="1"/>
</dbReference>
<dbReference type="AlphaFoldDB" id="A0A0L6W6C9"/>
<comment type="similarity">
    <text evidence="1">Belongs to the sulfur carrier protein TusA family.</text>
</comment>
<dbReference type="InterPro" id="IPR001455">
    <property type="entry name" value="TusA-like"/>
</dbReference>
<keyword evidence="4" id="KW-1185">Reference proteome</keyword>
<dbReference type="PANTHER" id="PTHR33279">
    <property type="entry name" value="SULFUR CARRIER PROTEIN YEDF-RELATED"/>
    <property type="match status" value="1"/>
</dbReference>
<name>A0A0L6W6C9_9FIRM</name>
<dbReference type="SUPFAM" id="SSF75169">
    <property type="entry name" value="DsrEFH-like"/>
    <property type="match status" value="1"/>
</dbReference>
<protein>
    <submittedName>
        <fullName evidence="3">Selenium metabolism protein YedF</fullName>
    </submittedName>
</protein>
<dbReference type="NCBIfam" id="TIGR03527">
    <property type="entry name" value="selenium_YedF"/>
    <property type="match status" value="1"/>
</dbReference>
<gene>
    <name evidence="3" type="ORF">Tfer_0347</name>
</gene>
<feature type="domain" description="UPF0033" evidence="2">
    <location>
        <begin position="4"/>
        <end position="70"/>
    </location>
</feature>
<dbReference type="Proteomes" id="UP000037175">
    <property type="component" value="Unassembled WGS sequence"/>
</dbReference>
<dbReference type="RefSeq" id="WP_013120628.1">
    <property type="nucleotide sequence ID" value="NZ_LGTE01000002.1"/>
</dbReference>
<accession>A0A0L6W6C9</accession>
<dbReference type="InterPro" id="IPR036868">
    <property type="entry name" value="TusA-like_sf"/>
</dbReference>
<comment type="caution">
    <text evidence="3">The sequence shown here is derived from an EMBL/GenBank/DDBJ whole genome shotgun (WGS) entry which is preliminary data.</text>
</comment>
<dbReference type="InterPro" id="IPR003787">
    <property type="entry name" value="Sulphur_relay_DsrE/F-like"/>
</dbReference>
<sequence>MFAEVDARNLNCPQPVINTKKALDEIESGTVITIVNNEAALQNVLTLAKNMGCEVEVEQKGEDWHIQITKKGEALDCSVVTTKNEVVVFTSDVLGRGNDELGGVLTKAFFYTLVESEDIPQTIIFLNAGVKLTCEGSPVIEHLLALEKRGTEILSCGTCLDFLKLKEKLCVGQVTNMYTVWDKMNKADKVINF</sequence>